<keyword evidence="4 8" id="KW-0067">ATP-binding</keyword>
<dbReference type="SUPFAM" id="SSF56112">
    <property type="entry name" value="Protein kinase-like (PK-like)"/>
    <property type="match status" value="1"/>
</dbReference>
<reference evidence="13 14" key="1">
    <citation type="submission" date="2013-11" db="EMBL/GenBank/DDBJ databases">
        <title>Draft genome of the bovine lungworm Dictyocaulus viviparus.</title>
        <authorList>
            <person name="Mitreva M."/>
        </authorList>
    </citation>
    <scope>NUCLEOTIDE SEQUENCE [LARGE SCALE GENOMIC DNA]</scope>
    <source>
        <strain evidence="13 14">HannoverDv2000</strain>
    </source>
</reference>
<dbReference type="STRING" id="29172.A0A0D8XT01"/>
<dbReference type="OrthoDB" id="5863201at2759"/>
<dbReference type="Gene3D" id="3.30.505.10">
    <property type="entry name" value="SH2 domain"/>
    <property type="match status" value="1"/>
</dbReference>
<dbReference type="PRINTS" id="PR00109">
    <property type="entry name" value="TYRKINASE"/>
</dbReference>
<dbReference type="Gene3D" id="3.30.200.20">
    <property type="entry name" value="Phosphorylase Kinase, domain 1"/>
    <property type="match status" value="1"/>
</dbReference>
<evidence type="ECO:0000259" key="12">
    <source>
        <dbReference type="PROSITE" id="PS50011"/>
    </source>
</evidence>
<dbReference type="AlphaFoldDB" id="A0A0D8XT01"/>
<sequence>MSAKVEESNNPDRAALETSNSKSKTKEESVCHISPVDGGNIEDTATQEDDINDQKPTSTTSTTTENADDVNDVLGVKDSEAEEKSEGEPKNLSLLVDRKLEKMLADLEKEDWYHGCLPYEDIVGLIKSDGDFLLRALEPEGDRTAMACVTAKWDGKVRDYPVHSLRCAKERLFTIDGVNKESNIMTLVRRHHQQGIPIDKNVRLKKPVPKQRWELTSDKIKLVTKIGAGQFGEIWQGTMQESARRPPIEVAVKVKKVNDENKEKMDEMYKEARLMRQYKHKNIVTFYGLVHQSGDKVMIVMELVKDGALNDYLRKKKEKKEDVADKERIGYAIDVAIGLVYLHSKGCMHRDIACRNCLINLKRKIVKITDFGLSKQASTYKIKDNERLPIRWQAPEVILTRIYTVKCDVYSYGILVWEIFNDAEQPFKGMDLKTVRSKINDPKFRPPVDLKIPIVIQRVMRSCWRADPKKRPNMAQAARYLIHAPPEIIRRVSLFIQIKNRCTRIIRVEMHDENQK</sequence>
<evidence type="ECO:0000313" key="13">
    <source>
        <dbReference type="EMBL" id="KJH46879.1"/>
    </source>
</evidence>
<dbReference type="EC" id="2.7.10.2" evidence="9"/>
<evidence type="ECO:0000256" key="6">
    <source>
        <dbReference type="ARBA" id="ARBA00051245"/>
    </source>
</evidence>
<dbReference type="PROSITE" id="PS00109">
    <property type="entry name" value="PROTEIN_KINASE_TYR"/>
    <property type="match status" value="1"/>
</dbReference>
<dbReference type="InterPro" id="IPR008266">
    <property type="entry name" value="Tyr_kinase_AS"/>
</dbReference>
<dbReference type="InterPro" id="IPR011009">
    <property type="entry name" value="Kinase-like_dom_sf"/>
</dbReference>
<evidence type="ECO:0000256" key="8">
    <source>
        <dbReference type="PROSITE-ProRule" id="PRU10141"/>
    </source>
</evidence>
<accession>A0A0D8XT01</accession>
<comment type="catalytic activity">
    <reaction evidence="6 9">
        <text>L-tyrosyl-[protein] + ATP = O-phospho-L-tyrosyl-[protein] + ADP + H(+)</text>
        <dbReference type="Rhea" id="RHEA:10596"/>
        <dbReference type="Rhea" id="RHEA-COMP:10136"/>
        <dbReference type="Rhea" id="RHEA-COMP:20101"/>
        <dbReference type="ChEBI" id="CHEBI:15378"/>
        <dbReference type="ChEBI" id="CHEBI:30616"/>
        <dbReference type="ChEBI" id="CHEBI:46858"/>
        <dbReference type="ChEBI" id="CHEBI:61978"/>
        <dbReference type="ChEBI" id="CHEBI:456216"/>
        <dbReference type="EC" id="2.7.10.2"/>
    </reaction>
</comment>
<proteinExistence type="inferred from homology"/>
<dbReference type="InterPro" id="IPR001245">
    <property type="entry name" value="Ser-Thr/Tyr_kinase_cat_dom"/>
</dbReference>
<feature type="binding site" evidence="8">
    <location>
        <position position="253"/>
    </location>
    <ligand>
        <name>ATP</name>
        <dbReference type="ChEBI" id="CHEBI:30616"/>
    </ligand>
</feature>
<evidence type="ECO:0000256" key="2">
    <source>
        <dbReference type="ARBA" id="ARBA00022741"/>
    </source>
</evidence>
<dbReference type="SUPFAM" id="SSF55550">
    <property type="entry name" value="SH2 domain"/>
    <property type="match status" value="1"/>
</dbReference>
<keyword evidence="1 9" id="KW-0808">Transferase</keyword>
<dbReference type="GO" id="GO:0005524">
    <property type="term" value="F:ATP binding"/>
    <property type="evidence" value="ECO:0007669"/>
    <property type="project" value="UniProtKB-UniRule"/>
</dbReference>
<dbReference type="CDD" id="cd00192">
    <property type="entry name" value="PTKc"/>
    <property type="match status" value="1"/>
</dbReference>
<keyword evidence="3 9" id="KW-0418">Kinase</keyword>
<dbReference type="InterPro" id="IPR000719">
    <property type="entry name" value="Prot_kinase_dom"/>
</dbReference>
<dbReference type="SMART" id="SM00252">
    <property type="entry name" value="SH2"/>
    <property type="match status" value="1"/>
</dbReference>
<feature type="domain" description="SH2" evidence="11">
    <location>
        <begin position="112"/>
        <end position="208"/>
    </location>
</feature>
<evidence type="ECO:0000256" key="10">
    <source>
        <dbReference type="SAM" id="MobiDB-lite"/>
    </source>
</evidence>
<evidence type="ECO:0000256" key="9">
    <source>
        <dbReference type="RuleBase" id="RU362096"/>
    </source>
</evidence>
<feature type="domain" description="Protein kinase" evidence="12">
    <location>
        <begin position="220"/>
        <end position="486"/>
    </location>
</feature>
<evidence type="ECO:0000256" key="3">
    <source>
        <dbReference type="ARBA" id="ARBA00022777"/>
    </source>
</evidence>
<dbReference type="Pfam" id="PF07714">
    <property type="entry name" value="PK_Tyr_Ser-Thr"/>
    <property type="match status" value="1"/>
</dbReference>
<keyword evidence="14" id="KW-1185">Reference proteome</keyword>
<protein>
    <recommendedName>
        <fullName evidence="9">Tyrosine-protein kinase</fullName>
        <ecNumber evidence="9">2.7.10.2</ecNumber>
    </recommendedName>
</protein>
<dbReference type="PROSITE" id="PS00107">
    <property type="entry name" value="PROTEIN_KINASE_ATP"/>
    <property type="match status" value="1"/>
</dbReference>
<dbReference type="SMART" id="SM00219">
    <property type="entry name" value="TyrKc"/>
    <property type="match status" value="1"/>
</dbReference>
<reference evidence="14" key="2">
    <citation type="journal article" date="2016" name="Sci. Rep.">
        <title>Dictyocaulus viviparus genome, variome and transcriptome elucidate lungworm biology and support future intervention.</title>
        <authorList>
            <person name="McNulty S.N."/>
            <person name="Strube C."/>
            <person name="Rosa B.A."/>
            <person name="Martin J.C."/>
            <person name="Tyagi R."/>
            <person name="Choi Y.J."/>
            <person name="Wang Q."/>
            <person name="Hallsworth Pepin K."/>
            <person name="Zhang X."/>
            <person name="Ozersky P."/>
            <person name="Wilson R.K."/>
            <person name="Sternberg P.W."/>
            <person name="Gasser R.B."/>
            <person name="Mitreva M."/>
        </authorList>
    </citation>
    <scope>NUCLEOTIDE SEQUENCE [LARGE SCALE GENOMIC DNA]</scope>
    <source>
        <strain evidence="14">HannoverDv2000</strain>
    </source>
</reference>
<dbReference type="EMBL" id="KN716331">
    <property type="protein sequence ID" value="KJH46879.1"/>
    <property type="molecule type" value="Genomic_DNA"/>
</dbReference>
<evidence type="ECO:0000256" key="7">
    <source>
        <dbReference type="PROSITE-ProRule" id="PRU00191"/>
    </source>
</evidence>
<comment type="similarity">
    <text evidence="9">Belongs to the protein kinase superfamily. Tyr protein kinase family.</text>
</comment>
<feature type="region of interest" description="Disordered" evidence="10">
    <location>
        <begin position="1"/>
        <end position="72"/>
    </location>
</feature>
<evidence type="ECO:0000259" key="11">
    <source>
        <dbReference type="PROSITE" id="PS50001"/>
    </source>
</evidence>
<dbReference type="InterPro" id="IPR050198">
    <property type="entry name" value="Non-receptor_tyrosine_kinases"/>
</dbReference>
<dbReference type="PROSITE" id="PS50001">
    <property type="entry name" value="SH2"/>
    <property type="match status" value="1"/>
</dbReference>
<dbReference type="InterPro" id="IPR020635">
    <property type="entry name" value="Tyr_kinase_cat_dom"/>
</dbReference>
<evidence type="ECO:0000256" key="1">
    <source>
        <dbReference type="ARBA" id="ARBA00022679"/>
    </source>
</evidence>
<evidence type="ECO:0000256" key="4">
    <source>
        <dbReference type="ARBA" id="ARBA00022840"/>
    </source>
</evidence>
<keyword evidence="2 8" id="KW-0547">Nucleotide-binding</keyword>
<name>A0A0D8XT01_DICVI</name>
<dbReference type="Proteomes" id="UP000053766">
    <property type="component" value="Unassembled WGS sequence"/>
</dbReference>
<dbReference type="PROSITE" id="PS50011">
    <property type="entry name" value="PROTEIN_KINASE_DOM"/>
    <property type="match status" value="1"/>
</dbReference>
<dbReference type="GO" id="GO:0004715">
    <property type="term" value="F:non-membrane spanning protein tyrosine kinase activity"/>
    <property type="evidence" value="ECO:0007669"/>
    <property type="project" value="UniProtKB-EC"/>
</dbReference>
<dbReference type="Gene3D" id="1.10.510.10">
    <property type="entry name" value="Transferase(Phosphotransferase) domain 1"/>
    <property type="match status" value="1"/>
</dbReference>
<organism evidence="13 14">
    <name type="scientific">Dictyocaulus viviparus</name>
    <name type="common">Bovine lungworm</name>
    <dbReference type="NCBI Taxonomy" id="29172"/>
    <lineage>
        <taxon>Eukaryota</taxon>
        <taxon>Metazoa</taxon>
        <taxon>Ecdysozoa</taxon>
        <taxon>Nematoda</taxon>
        <taxon>Chromadorea</taxon>
        <taxon>Rhabditida</taxon>
        <taxon>Rhabditina</taxon>
        <taxon>Rhabditomorpha</taxon>
        <taxon>Strongyloidea</taxon>
        <taxon>Metastrongylidae</taxon>
        <taxon>Dictyocaulus</taxon>
    </lineage>
</organism>
<gene>
    <name evidence="13" type="ORF">DICVIV_07073</name>
</gene>
<dbReference type="InterPro" id="IPR036860">
    <property type="entry name" value="SH2_dom_sf"/>
</dbReference>
<keyword evidence="5 9" id="KW-0829">Tyrosine-protein kinase</keyword>
<keyword evidence="7" id="KW-0727">SH2 domain</keyword>
<dbReference type="InterPro" id="IPR000980">
    <property type="entry name" value="SH2"/>
</dbReference>
<dbReference type="PANTHER" id="PTHR24418">
    <property type="entry name" value="TYROSINE-PROTEIN KINASE"/>
    <property type="match status" value="1"/>
</dbReference>
<evidence type="ECO:0000313" key="14">
    <source>
        <dbReference type="Proteomes" id="UP000053766"/>
    </source>
</evidence>
<dbReference type="InterPro" id="IPR017441">
    <property type="entry name" value="Protein_kinase_ATP_BS"/>
</dbReference>
<evidence type="ECO:0000256" key="5">
    <source>
        <dbReference type="ARBA" id="ARBA00023137"/>
    </source>
</evidence>